<name>A0A179BMS8_ACIFR</name>
<accession>A0A179BMS8</accession>
<keyword evidence="1" id="KW-0812">Transmembrane</keyword>
<dbReference type="AlphaFoldDB" id="A0A179BMS8"/>
<dbReference type="EMBL" id="LVXZ01000018">
    <property type="protein sequence ID" value="OAP93057.1"/>
    <property type="molecule type" value="Genomic_DNA"/>
</dbReference>
<dbReference type="Proteomes" id="UP000078302">
    <property type="component" value="Unassembled WGS sequence"/>
</dbReference>
<feature type="transmembrane region" description="Helical" evidence="1">
    <location>
        <begin position="109"/>
        <end position="127"/>
    </location>
</feature>
<feature type="transmembrane region" description="Helical" evidence="1">
    <location>
        <begin position="177"/>
        <end position="205"/>
    </location>
</feature>
<dbReference type="OrthoDB" id="10008904at2"/>
<evidence type="ECO:0000313" key="2">
    <source>
        <dbReference type="EMBL" id="OAP93057.1"/>
    </source>
</evidence>
<feature type="transmembrane region" description="Helical" evidence="1">
    <location>
        <begin position="133"/>
        <end position="156"/>
    </location>
</feature>
<dbReference type="RefSeq" id="WP_064218074.1">
    <property type="nucleotide sequence ID" value="NZ_LVXZ01000018.1"/>
</dbReference>
<reference evidence="2 3" key="1">
    <citation type="submission" date="2016-04" db="EMBL/GenBank/DDBJ databases">
        <title>Acidithiobacillus ferrooxidans genome sequencing and assembly.</title>
        <authorList>
            <person name="Zhou Z."/>
        </authorList>
    </citation>
    <scope>NUCLEOTIDE SEQUENCE [LARGE SCALE GENOMIC DNA]</scope>
    <source>
        <strain evidence="2 3">BY0502</strain>
    </source>
</reference>
<feature type="transmembrane region" description="Helical" evidence="1">
    <location>
        <begin position="20"/>
        <end position="37"/>
    </location>
</feature>
<evidence type="ECO:0000256" key="1">
    <source>
        <dbReference type="SAM" id="Phobius"/>
    </source>
</evidence>
<gene>
    <name evidence="2" type="ORF">A4H96_02195</name>
</gene>
<comment type="caution">
    <text evidence="2">The sequence shown here is derived from an EMBL/GenBank/DDBJ whole genome shotgun (WGS) entry which is preliminary data.</text>
</comment>
<evidence type="ECO:0008006" key="4">
    <source>
        <dbReference type="Google" id="ProtNLM"/>
    </source>
</evidence>
<proteinExistence type="predicted"/>
<sequence length="232" mass="25536">MRITELLKASFNTWKQAPWIFLIIGAIQVMAAILQIYSQNSMRNATAAGLHYWPGYILIVVEYLMVMLATVSAVSVANLVLRAKGGERITGAQSMEAISTDLRNRPVQAAVGFLLALQTIIAFSFLATSNADVTIAINIIVFLITMLEAFLVQIVVISDATWLEALKKSPVVLAREWWLLLQLWIVAVFVVLLSVATFGILMFFAGPIYEIALTKIAWEHVNHPDGFSAPSG</sequence>
<evidence type="ECO:0000313" key="3">
    <source>
        <dbReference type="Proteomes" id="UP000078302"/>
    </source>
</evidence>
<organism evidence="2 3">
    <name type="scientific">Acidithiobacillus ferrooxidans</name>
    <name type="common">Thiobacillus ferrooxidans</name>
    <dbReference type="NCBI Taxonomy" id="920"/>
    <lineage>
        <taxon>Bacteria</taxon>
        <taxon>Pseudomonadati</taxon>
        <taxon>Pseudomonadota</taxon>
        <taxon>Acidithiobacillia</taxon>
        <taxon>Acidithiobacillales</taxon>
        <taxon>Acidithiobacillaceae</taxon>
        <taxon>Acidithiobacillus</taxon>
    </lineage>
</organism>
<protein>
    <recommendedName>
        <fullName evidence="4">DUF975 family protein</fullName>
    </recommendedName>
</protein>
<feature type="transmembrane region" description="Helical" evidence="1">
    <location>
        <begin position="57"/>
        <end position="81"/>
    </location>
</feature>
<keyword evidence="3" id="KW-1185">Reference proteome</keyword>
<keyword evidence="1" id="KW-1133">Transmembrane helix</keyword>
<keyword evidence="1" id="KW-0472">Membrane</keyword>